<evidence type="ECO:0000256" key="5">
    <source>
        <dbReference type="ARBA" id="ARBA00023136"/>
    </source>
</evidence>
<comment type="subcellular location">
    <subcellularLocation>
        <location evidence="1">Cell membrane</location>
        <topology evidence="1">Multi-pass membrane protein</topology>
    </subcellularLocation>
</comment>
<evidence type="ECO:0000313" key="9">
    <source>
        <dbReference type="Proteomes" id="UP000287908"/>
    </source>
</evidence>
<gene>
    <name evidence="8" type="ORF">CWI81_08440</name>
</gene>
<dbReference type="GO" id="GO:0009055">
    <property type="term" value="F:electron transfer activity"/>
    <property type="evidence" value="ECO:0007669"/>
    <property type="project" value="InterPro"/>
</dbReference>
<dbReference type="PANTHER" id="PTHR30485">
    <property type="entry name" value="NI/FE-HYDROGENASE 1 B-TYPE CYTOCHROME SUBUNIT"/>
    <property type="match status" value="1"/>
</dbReference>
<feature type="transmembrane region" description="Helical" evidence="6">
    <location>
        <begin position="91"/>
        <end position="112"/>
    </location>
</feature>
<keyword evidence="2" id="KW-1003">Cell membrane</keyword>
<evidence type="ECO:0000256" key="3">
    <source>
        <dbReference type="ARBA" id="ARBA00022692"/>
    </source>
</evidence>
<evidence type="ECO:0000259" key="7">
    <source>
        <dbReference type="Pfam" id="PF01292"/>
    </source>
</evidence>
<dbReference type="GO" id="GO:0022904">
    <property type="term" value="P:respiratory electron transport chain"/>
    <property type="evidence" value="ECO:0007669"/>
    <property type="project" value="InterPro"/>
</dbReference>
<evidence type="ECO:0000256" key="6">
    <source>
        <dbReference type="SAM" id="Phobius"/>
    </source>
</evidence>
<dbReference type="SUPFAM" id="SSF81342">
    <property type="entry name" value="Transmembrane di-heme cytochromes"/>
    <property type="match status" value="1"/>
</dbReference>
<feature type="domain" description="Cytochrome b561 bacterial/Ni-hydrogenase" evidence="7">
    <location>
        <begin position="3"/>
        <end position="165"/>
    </location>
</feature>
<organism evidence="8 9">
    <name type="scientific">Idiomarina seosinensis</name>
    <dbReference type="NCBI Taxonomy" id="281739"/>
    <lineage>
        <taxon>Bacteria</taxon>
        <taxon>Pseudomonadati</taxon>
        <taxon>Pseudomonadota</taxon>
        <taxon>Gammaproteobacteria</taxon>
        <taxon>Alteromonadales</taxon>
        <taxon>Idiomarinaceae</taxon>
        <taxon>Idiomarina</taxon>
    </lineage>
</organism>
<comment type="caution">
    <text evidence="8">The sequence shown here is derived from an EMBL/GenBank/DDBJ whole genome shotgun (WGS) entry which is preliminary data.</text>
</comment>
<keyword evidence="4 6" id="KW-1133">Transmembrane helix</keyword>
<feature type="transmembrane region" description="Helical" evidence="6">
    <location>
        <begin position="132"/>
        <end position="153"/>
    </location>
</feature>
<evidence type="ECO:0000256" key="4">
    <source>
        <dbReference type="ARBA" id="ARBA00022989"/>
    </source>
</evidence>
<dbReference type="Proteomes" id="UP000287908">
    <property type="component" value="Unassembled WGS sequence"/>
</dbReference>
<dbReference type="PANTHER" id="PTHR30485:SF2">
    <property type="entry name" value="BLL0597 PROTEIN"/>
    <property type="match status" value="1"/>
</dbReference>
<dbReference type="GO" id="GO:0005886">
    <property type="term" value="C:plasma membrane"/>
    <property type="evidence" value="ECO:0007669"/>
    <property type="project" value="UniProtKB-SubCell"/>
</dbReference>
<evidence type="ECO:0000313" key="8">
    <source>
        <dbReference type="EMBL" id="RUO76298.1"/>
    </source>
</evidence>
<feature type="transmembrane region" description="Helical" evidence="6">
    <location>
        <begin position="32"/>
        <end position="53"/>
    </location>
</feature>
<protein>
    <submittedName>
        <fullName evidence="8">Cytochrome B</fullName>
    </submittedName>
</protein>
<dbReference type="InterPro" id="IPR016174">
    <property type="entry name" value="Di-haem_cyt_TM"/>
</dbReference>
<feature type="transmembrane region" description="Helical" evidence="6">
    <location>
        <begin position="7"/>
        <end position="26"/>
    </location>
</feature>
<dbReference type="Pfam" id="PF01292">
    <property type="entry name" value="Ni_hydr_CYTB"/>
    <property type="match status" value="1"/>
</dbReference>
<sequence>MKVWDRFVRCYHWLIVVAFSLNYFLLEPGEQVHQWVGYSAFSLIAIRIVWGFIGPDNARISSFFPTPTRLRQHFCHLKQRQLPKEQGHNPLGGLLILLFWLLFLAQGITGFLLEETDYFFGSSLIEAIHGLIADALFVGVLIHVCAVIIMGWWGRIQLIRPMLTGKRR</sequence>
<dbReference type="GO" id="GO:0020037">
    <property type="term" value="F:heme binding"/>
    <property type="evidence" value="ECO:0007669"/>
    <property type="project" value="TreeGrafter"/>
</dbReference>
<dbReference type="EMBL" id="PIQF01000002">
    <property type="protein sequence ID" value="RUO76298.1"/>
    <property type="molecule type" value="Genomic_DNA"/>
</dbReference>
<dbReference type="OrthoDB" id="196472at2"/>
<reference evidence="8 9" key="1">
    <citation type="journal article" date="2011" name="Front. Microbiol.">
        <title>Genomic signatures of strain selection and enhancement in Bacillus atrophaeus var. globigii, a historical biowarfare simulant.</title>
        <authorList>
            <person name="Gibbons H.S."/>
            <person name="Broomall S.M."/>
            <person name="McNew L.A."/>
            <person name="Daligault H."/>
            <person name="Chapman C."/>
            <person name="Bruce D."/>
            <person name="Karavis M."/>
            <person name="Krepps M."/>
            <person name="McGregor P.A."/>
            <person name="Hong C."/>
            <person name="Park K.H."/>
            <person name="Akmal A."/>
            <person name="Feldman A."/>
            <person name="Lin J.S."/>
            <person name="Chang W.E."/>
            <person name="Higgs B.W."/>
            <person name="Demirev P."/>
            <person name="Lindquist J."/>
            <person name="Liem A."/>
            <person name="Fochler E."/>
            <person name="Read T.D."/>
            <person name="Tapia R."/>
            <person name="Johnson S."/>
            <person name="Bishop-Lilly K.A."/>
            <person name="Detter C."/>
            <person name="Han C."/>
            <person name="Sozhamannan S."/>
            <person name="Rosenzweig C.N."/>
            <person name="Skowronski E.W."/>
        </authorList>
    </citation>
    <scope>NUCLEOTIDE SEQUENCE [LARGE SCALE GENOMIC DNA]</scope>
    <source>
        <strain evidence="8 9">CL-SP19</strain>
    </source>
</reference>
<dbReference type="AlphaFoldDB" id="A0A432ZEB8"/>
<accession>A0A432ZEB8</accession>
<dbReference type="Gene3D" id="1.20.950.20">
    <property type="entry name" value="Transmembrane di-heme cytochromes, Chain C"/>
    <property type="match status" value="1"/>
</dbReference>
<keyword evidence="9" id="KW-1185">Reference proteome</keyword>
<dbReference type="InterPro" id="IPR011577">
    <property type="entry name" value="Cyt_b561_bac/Ni-Hgenase"/>
</dbReference>
<proteinExistence type="predicted"/>
<evidence type="ECO:0000256" key="2">
    <source>
        <dbReference type="ARBA" id="ARBA00022475"/>
    </source>
</evidence>
<dbReference type="InterPro" id="IPR051542">
    <property type="entry name" value="Hydrogenase_cytochrome"/>
</dbReference>
<evidence type="ECO:0000256" key="1">
    <source>
        <dbReference type="ARBA" id="ARBA00004651"/>
    </source>
</evidence>
<keyword evidence="5 6" id="KW-0472">Membrane</keyword>
<name>A0A432ZEB8_9GAMM</name>
<keyword evidence="3 6" id="KW-0812">Transmembrane</keyword>